<organism evidence="7 8">
    <name type="scientific">Neotabrizicola shimadae</name>
    <dbReference type="NCBI Taxonomy" id="2807096"/>
    <lineage>
        <taxon>Bacteria</taxon>
        <taxon>Pseudomonadati</taxon>
        <taxon>Pseudomonadota</taxon>
        <taxon>Alphaproteobacteria</taxon>
        <taxon>Rhodobacterales</taxon>
        <taxon>Paracoccaceae</taxon>
        <taxon>Neotabrizicola</taxon>
    </lineage>
</organism>
<keyword evidence="3 6" id="KW-0812">Transmembrane</keyword>
<feature type="transmembrane region" description="Helical" evidence="6">
    <location>
        <begin position="338"/>
        <end position="360"/>
    </location>
</feature>
<feature type="transmembrane region" description="Helical" evidence="6">
    <location>
        <begin position="12"/>
        <end position="29"/>
    </location>
</feature>
<keyword evidence="2" id="KW-1003">Cell membrane</keyword>
<dbReference type="AlphaFoldDB" id="A0A8G0ZTK8"/>
<reference evidence="7" key="1">
    <citation type="submission" date="2021-02" db="EMBL/GenBank/DDBJ databases">
        <title>Rhodobacter shimadae sp. nov., an aerobic anoxygenic phototrophic bacterium isolated from a hot spring.</title>
        <authorList>
            <person name="Muramatsu S."/>
            <person name="Haruta S."/>
            <person name="Hirose S."/>
            <person name="Hanada S."/>
        </authorList>
    </citation>
    <scope>NUCLEOTIDE SEQUENCE</scope>
    <source>
        <strain evidence="7">N10</strain>
    </source>
</reference>
<dbReference type="GO" id="GO:0015920">
    <property type="term" value="P:lipopolysaccharide transport"/>
    <property type="evidence" value="ECO:0007669"/>
    <property type="project" value="TreeGrafter"/>
</dbReference>
<comment type="subcellular location">
    <subcellularLocation>
        <location evidence="1">Cell membrane</location>
        <topology evidence="1">Multi-pass membrane protein</topology>
    </subcellularLocation>
</comment>
<dbReference type="NCBIfam" id="TIGR04408">
    <property type="entry name" value="LptG_lptG"/>
    <property type="match status" value="1"/>
</dbReference>
<evidence type="ECO:0000256" key="1">
    <source>
        <dbReference type="ARBA" id="ARBA00004651"/>
    </source>
</evidence>
<gene>
    <name evidence="7" type="primary">lptG</name>
    <name evidence="7" type="ORF">JO391_06550</name>
</gene>
<dbReference type="InterPro" id="IPR030923">
    <property type="entry name" value="LptG"/>
</dbReference>
<name>A0A8G0ZTK8_9RHOB</name>
<dbReference type="Proteomes" id="UP000826300">
    <property type="component" value="Chromosome"/>
</dbReference>
<keyword evidence="5 6" id="KW-0472">Membrane</keyword>
<evidence type="ECO:0000256" key="4">
    <source>
        <dbReference type="ARBA" id="ARBA00022989"/>
    </source>
</evidence>
<dbReference type="GO" id="GO:0043190">
    <property type="term" value="C:ATP-binding cassette (ABC) transporter complex"/>
    <property type="evidence" value="ECO:0007669"/>
    <property type="project" value="InterPro"/>
</dbReference>
<evidence type="ECO:0000313" key="8">
    <source>
        <dbReference type="Proteomes" id="UP000826300"/>
    </source>
</evidence>
<accession>A0A8G0ZTK8</accession>
<proteinExistence type="predicted"/>
<dbReference type="PANTHER" id="PTHR33529">
    <property type="entry name" value="SLR0882 PROTEIN-RELATED"/>
    <property type="match status" value="1"/>
</dbReference>
<feature type="transmembrane region" description="Helical" evidence="6">
    <location>
        <begin position="282"/>
        <end position="300"/>
    </location>
</feature>
<dbReference type="PANTHER" id="PTHR33529:SF2">
    <property type="entry name" value="LIPOPOLYSACCHARIDE EXPORT SYSTEM PERMEASE PROTEIN LPTG"/>
    <property type="match status" value="1"/>
</dbReference>
<sequence>MILAIYIARRFLVMLLRVVGLFFVVMVLIDGVDQLRRSGQASVGLTDALKLAALNVPTSLYQILPILVLLAGIAMFIGLARTSELVVMRASGLSALRFLVAPVAMALLAGAFTIMVLNPLVAATQKRYDDLWASFSGDGGRALSIGETGLWLRQGDGERQTVIHAGRANSDGTQLFDVTFLTFDDAGRPETRIEAKRADLEPGAWLVSQARQWSLLAENPETSAAALADGTRIGSDLTADGIRDSFGTPSAIALWDLPEFIADLERAGFSARQYRVWFQMELAQPVLFAAMLLIAAGFTMRHARFGQTGRMVLLAVLAGILIFFLRNFAQVLGQNGQIPVALAAWAPPVAAVMLSLGQLLHLEDG</sequence>
<evidence type="ECO:0000256" key="3">
    <source>
        <dbReference type="ARBA" id="ARBA00022692"/>
    </source>
</evidence>
<evidence type="ECO:0000256" key="2">
    <source>
        <dbReference type="ARBA" id="ARBA00022475"/>
    </source>
</evidence>
<dbReference type="Pfam" id="PF03739">
    <property type="entry name" value="LptF_LptG"/>
    <property type="match status" value="1"/>
</dbReference>
<feature type="transmembrane region" description="Helical" evidence="6">
    <location>
        <begin position="312"/>
        <end position="332"/>
    </location>
</feature>
<dbReference type="RefSeq" id="WP_220663528.1">
    <property type="nucleotide sequence ID" value="NZ_CP069370.1"/>
</dbReference>
<protein>
    <submittedName>
        <fullName evidence="7">LPS export ABC transporter permease LptG</fullName>
    </submittedName>
</protein>
<keyword evidence="8" id="KW-1185">Reference proteome</keyword>
<dbReference type="InterPro" id="IPR005495">
    <property type="entry name" value="LptG/LptF_permease"/>
</dbReference>
<dbReference type="KEGG" id="nsm:JO391_06550"/>
<dbReference type="EMBL" id="CP069370">
    <property type="protein sequence ID" value="QYZ71161.1"/>
    <property type="molecule type" value="Genomic_DNA"/>
</dbReference>
<keyword evidence="4 6" id="KW-1133">Transmembrane helix</keyword>
<feature type="transmembrane region" description="Helical" evidence="6">
    <location>
        <begin position="59"/>
        <end position="79"/>
    </location>
</feature>
<evidence type="ECO:0000256" key="6">
    <source>
        <dbReference type="SAM" id="Phobius"/>
    </source>
</evidence>
<dbReference type="GO" id="GO:0055085">
    <property type="term" value="P:transmembrane transport"/>
    <property type="evidence" value="ECO:0007669"/>
    <property type="project" value="InterPro"/>
</dbReference>
<feature type="transmembrane region" description="Helical" evidence="6">
    <location>
        <begin position="99"/>
        <end position="121"/>
    </location>
</feature>
<evidence type="ECO:0000313" key="7">
    <source>
        <dbReference type="EMBL" id="QYZ71161.1"/>
    </source>
</evidence>
<evidence type="ECO:0000256" key="5">
    <source>
        <dbReference type="ARBA" id="ARBA00023136"/>
    </source>
</evidence>